<dbReference type="Pfam" id="PF08668">
    <property type="entry name" value="HDOD"/>
    <property type="match status" value="1"/>
</dbReference>
<dbReference type="AlphaFoldDB" id="A0A1W6LAQ0"/>
<dbReference type="InterPro" id="IPR000719">
    <property type="entry name" value="Prot_kinase_dom"/>
</dbReference>
<keyword evidence="4" id="KW-0067">ATP-binding</keyword>
<evidence type="ECO:0000313" key="6">
    <source>
        <dbReference type="Proteomes" id="UP000193427"/>
    </source>
</evidence>
<protein>
    <submittedName>
        <fullName evidence="5">Serine/threonine protein kinase</fullName>
    </submittedName>
</protein>
<dbReference type="SUPFAM" id="SSF55781">
    <property type="entry name" value="GAF domain-like"/>
    <property type="match status" value="1"/>
</dbReference>
<keyword evidence="3 5" id="KW-0418">Kinase</keyword>
<dbReference type="Gene3D" id="1.10.3210.10">
    <property type="entry name" value="Hypothetical protein af1432"/>
    <property type="match status" value="1"/>
</dbReference>
<organism evidence="5 6">
    <name type="scientific">Piscinibacter gummiphilus</name>
    <dbReference type="NCBI Taxonomy" id="946333"/>
    <lineage>
        <taxon>Bacteria</taxon>
        <taxon>Pseudomonadati</taxon>
        <taxon>Pseudomonadota</taxon>
        <taxon>Betaproteobacteria</taxon>
        <taxon>Burkholderiales</taxon>
        <taxon>Sphaerotilaceae</taxon>
        <taxon>Piscinibacter</taxon>
    </lineage>
</organism>
<gene>
    <name evidence="5" type="ORF">A4W93_16180</name>
</gene>
<dbReference type="SMART" id="SM00220">
    <property type="entry name" value="S_TKc"/>
    <property type="match status" value="1"/>
</dbReference>
<keyword evidence="5" id="KW-0723">Serine/threonine-protein kinase</keyword>
<dbReference type="Gene3D" id="3.30.450.40">
    <property type="match status" value="1"/>
</dbReference>
<dbReference type="Pfam" id="PF00069">
    <property type="entry name" value="Pkinase"/>
    <property type="match status" value="1"/>
</dbReference>
<evidence type="ECO:0000256" key="2">
    <source>
        <dbReference type="ARBA" id="ARBA00022741"/>
    </source>
</evidence>
<dbReference type="RefSeq" id="WP_085751603.1">
    <property type="nucleotide sequence ID" value="NZ_BSPR01000013.1"/>
</dbReference>
<dbReference type="InterPro" id="IPR008271">
    <property type="entry name" value="Ser/Thr_kinase_AS"/>
</dbReference>
<accession>A0A1W6LAQ0</accession>
<reference evidence="5 6" key="1">
    <citation type="submission" date="2016-04" db="EMBL/GenBank/DDBJ databases">
        <title>Complete genome sequence of natural rubber-degrading, novel Gram-negative bacterium, Rhizobacter gummiphilus strain NS21.</title>
        <authorList>
            <person name="Tabata M."/>
            <person name="Kasai D."/>
            <person name="Fukuda M."/>
        </authorList>
    </citation>
    <scope>NUCLEOTIDE SEQUENCE [LARGE SCALE GENOMIC DNA]</scope>
    <source>
        <strain evidence="5 6">NS21</strain>
    </source>
</reference>
<dbReference type="GO" id="GO:0004674">
    <property type="term" value="F:protein serine/threonine kinase activity"/>
    <property type="evidence" value="ECO:0007669"/>
    <property type="project" value="UniProtKB-KW"/>
</dbReference>
<proteinExistence type="predicted"/>
<dbReference type="PANTHER" id="PTHR43289:SF34">
    <property type="entry name" value="SERINE_THREONINE-PROTEIN KINASE YBDM-RELATED"/>
    <property type="match status" value="1"/>
</dbReference>
<dbReference type="InterPro" id="IPR011009">
    <property type="entry name" value="Kinase-like_dom_sf"/>
</dbReference>
<sequence>MALLAPAPVAQLGRFELRRQLGRGAQATVWLAFDPRLEREVAVKLMHVGATVNAASPWLQEARSVSRLNHPHIVPLFEADMHEQQAYLVFEYVAGQTLAERLKSKGPMPAREAAQLMVNVLDALQTAHAAGVVHRDLKPSNILLDDQSRARVMDFGIAARVTDAAKQQVVGTPGYMSPEATHGVKPSPAMDVFSAGLVLAELLSGRPVIAERDPFRAMYRVAHEDLRLPEPMGADVDDALRAIVQRSIARDAASRHASAAELRDALLQWLNPAAVTDAAAGSSGTLEFLLRRMRHKTDFPALSDSVGRIQRVANSENESLASLSGEILKDVALTNKLLRMVNTAHYSQAGGGSISTVSRAVALIGFAGIRNMALSLVLLEHMHDKAHANQLKEEFLRSLMAGSLANELSSGGRDGEEAFIGAMFQNLGRLLTEFYFPEEARQVRSLRAAPPRPGLPAESEDAASFKVLGLSFEELGVGVAKAWGLPEGLQRCMRKPGAEVPSRAGDKPGERLRWIAFVSNEVTDVLLQADAGQASAAIARVAEKYMRVLGIGARDMQAAAALAQQRVADLARAMGLQVQPGSPMRRLLATHGNGTGSPAPHDTITEHALHATMPADGTAPQAGTMATGEGAAEMLAAGIQDITNTMVEDFRLNEVLRMILETMLRALGFQRIVFCLRDPKTETLTGRFGLGHGVENVSPIFKVALKPAPGSPPDLFSAVCLKGADTLISDTSVGSIASRLPAWYAKSVNAPAFLLLPLLMKGAPFALIYADKSAPGGIELGEKELSLLRTLRNQAVMAFKQSS</sequence>
<keyword evidence="1" id="KW-0808">Transferase</keyword>
<evidence type="ECO:0000256" key="1">
    <source>
        <dbReference type="ARBA" id="ARBA00022679"/>
    </source>
</evidence>
<dbReference type="PROSITE" id="PS00108">
    <property type="entry name" value="PROTEIN_KINASE_ST"/>
    <property type="match status" value="1"/>
</dbReference>
<keyword evidence="2" id="KW-0547">Nucleotide-binding</keyword>
<dbReference type="Gene3D" id="1.10.510.10">
    <property type="entry name" value="Transferase(Phosphotransferase) domain 1"/>
    <property type="match status" value="1"/>
</dbReference>
<dbReference type="EMBL" id="CP015118">
    <property type="protein sequence ID" value="ARN21313.1"/>
    <property type="molecule type" value="Genomic_DNA"/>
</dbReference>
<dbReference type="GO" id="GO:0005524">
    <property type="term" value="F:ATP binding"/>
    <property type="evidence" value="ECO:0007669"/>
    <property type="project" value="UniProtKB-KW"/>
</dbReference>
<dbReference type="OrthoDB" id="9791419at2"/>
<evidence type="ECO:0000256" key="3">
    <source>
        <dbReference type="ARBA" id="ARBA00022777"/>
    </source>
</evidence>
<dbReference type="Gene3D" id="3.30.200.20">
    <property type="entry name" value="Phosphorylase Kinase, domain 1"/>
    <property type="match status" value="1"/>
</dbReference>
<dbReference type="KEGG" id="rgu:A4W93_16180"/>
<evidence type="ECO:0000313" key="5">
    <source>
        <dbReference type="EMBL" id="ARN21313.1"/>
    </source>
</evidence>
<dbReference type="SUPFAM" id="SSF109604">
    <property type="entry name" value="HD-domain/PDEase-like"/>
    <property type="match status" value="1"/>
</dbReference>
<evidence type="ECO:0000256" key="4">
    <source>
        <dbReference type="ARBA" id="ARBA00022840"/>
    </source>
</evidence>
<dbReference type="Proteomes" id="UP000193427">
    <property type="component" value="Chromosome"/>
</dbReference>
<dbReference type="PROSITE" id="PS51833">
    <property type="entry name" value="HDOD"/>
    <property type="match status" value="1"/>
</dbReference>
<dbReference type="InterPro" id="IPR029016">
    <property type="entry name" value="GAF-like_dom_sf"/>
</dbReference>
<name>A0A1W6LAQ0_9BURK</name>
<dbReference type="CDD" id="cd14014">
    <property type="entry name" value="STKc_PknB_like"/>
    <property type="match status" value="1"/>
</dbReference>
<dbReference type="PROSITE" id="PS50011">
    <property type="entry name" value="PROTEIN_KINASE_DOM"/>
    <property type="match status" value="1"/>
</dbReference>
<dbReference type="STRING" id="946333.A4W93_16180"/>
<dbReference type="SUPFAM" id="SSF56112">
    <property type="entry name" value="Protein kinase-like (PK-like)"/>
    <property type="match status" value="1"/>
</dbReference>
<dbReference type="PANTHER" id="PTHR43289">
    <property type="entry name" value="MITOGEN-ACTIVATED PROTEIN KINASE KINASE KINASE 20-RELATED"/>
    <property type="match status" value="1"/>
</dbReference>
<dbReference type="InterPro" id="IPR013976">
    <property type="entry name" value="HDOD"/>
</dbReference>
<keyword evidence="6" id="KW-1185">Reference proteome</keyword>